<dbReference type="PANTHER" id="PTHR46401:SF2">
    <property type="entry name" value="GLYCOSYLTRANSFERASE WBBK-RELATED"/>
    <property type="match status" value="1"/>
</dbReference>
<dbReference type="KEGG" id="cbw:RR42_s0029"/>
<dbReference type="GO" id="GO:0009103">
    <property type="term" value="P:lipopolysaccharide biosynthetic process"/>
    <property type="evidence" value="ECO:0007669"/>
    <property type="project" value="TreeGrafter"/>
</dbReference>
<evidence type="ECO:0000259" key="2">
    <source>
        <dbReference type="Pfam" id="PF13439"/>
    </source>
</evidence>
<dbReference type="Gene3D" id="3.40.50.2000">
    <property type="entry name" value="Glycogen Phosphorylase B"/>
    <property type="match status" value="2"/>
</dbReference>
<gene>
    <name evidence="3" type="ORF">RR42_s0029</name>
</gene>
<feature type="domain" description="Glycosyltransferase subfamily 4-like N-terminal" evidence="2">
    <location>
        <begin position="14"/>
        <end position="170"/>
    </location>
</feature>
<dbReference type="Pfam" id="PF13692">
    <property type="entry name" value="Glyco_trans_1_4"/>
    <property type="match status" value="1"/>
</dbReference>
<sequence length="392" mass="43212">MGHPAFFGSHSMDRFAAMIIDGMRARGHQADLWTPAAVMCRLPARGGLRKWLGYIDQYILFPMLALWRLRKVDKDTLLVLADHALGIWMPLLRHRPHVVHCHDFIALRTLAGEFPEQGLSASGHTYQSLIRWGLLQGKAFIAVSNKTMRDLRRLHPCAPEAAWVVYNGMNYPFRRMGTTEALACLQRAGVPADPQGMLVHIGGNQWYKNREGVLALYLAYCRQCREPRALWMVGGDPTAQMREQGERAIALGGSVRFLTGLPTEAVQAAYSLAAVMLFPSLEEGFGWPIIEAMACGAPVLTTNRAPMTEIGGDQVQLLEPLASGDMDAWAQRGADVLAGMLAWPQARRAEVAARSIAWAGNFSAEKAIDQYESIYLTVLAAASVEDRVSVDA</sequence>
<evidence type="ECO:0000256" key="1">
    <source>
        <dbReference type="ARBA" id="ARBA00022679"/>
    </source>
</evidence>
<evidence type="ECO:0000313" key="4">
    <source>
        <dbReference type="Proteomes" id="UP000031843"/>
    </source>
</evidence>
<dbReference type="AlphaFoldDB" id="A0A0C4Y887"/>
<dbReference type="InterPro" id="IPR028098">
    <property type="entry name" value="Glyco_trans_4-like_N"/>
</dbReference>
<dbReference type="Pfam" id="PF13439">
    <property type="entry name" value="Glyco_transf_4"/>
    <property type="match status" value="1"/>
</dbReference>
<keyword evidence="1 3" id="KW-0808">Transferase</keyword>
<dbReference type="STRING" id="68895.RR42_s0029"/>
<accession>A0A0C4Y887</accession>
<dbReference type="PANTHER" id="PTHR46401">
    <property type="entry name" value="GLYCOSYLTRANSFERASE WBBK-RELATED"/>
    <property type="match status" value="1"/>
</dbReference>
<dbReference type="Proteomes" id="UP000031843">
    <property type="component" value="Chromosome secondary"/>
</dbReference>
<dbReference type="SUPFAM" id="SSF53756">
    <property type="entry name" value="UDP-Glycosyltransferase/glycogen phosphorylase"/>
    <property type="match status" value="1"/>
</dbReference>
<protein>
    <submittedName>
        <fullName evidence="3">Glycosyl transferase group 1</fullName>
    </submittedName>
</protein>
<dbReference type="EMBL" id="CP010537">
    <property type="protein sequence ID" value="AJG21627.1"/>
    <property type="molecule type" value="Genomic_DNA"/>
</dbReference>
<reference evidence="3 4" key="1">
    <citation type="journal article" date="2015" name="Genome Announc.">
        <title>Complete Genome Sequence of Cupriavidus basilensis 4G11, Isolated from the Oak Ridge Field Research Center Site.</title>
        <authorList>
            <person name="Ray J."/>
            <person name="Waters R.J."/>
            <person name="Skerker J.M."/>
            <person name="Kuehl J.V."/>
            <person name="Price M.N."/>
            <person name="Huang J."/>
            <person name="Chakraborty R."/>
            <person name="Arkin A.P."/>
            <person name="Deutschbauer A."/>
        </authorList>
    </citation>
    <scope>NUCLEOTIDE SEQUENCE [LARGE SCALE GENOMIC DNA]</scope>
    <source>
        <strain evidence="3">4G11</strain>
    </source>
</reference>
<evidence type="ECO:0000313" key="3">
    <source>
        <dbReference type="EMBL" id="AJG21627.1"/>
    </source>
</evidence>
<proteinExistence type="predicted"/>
<name>A0A0C4Y887_9BURK</name>
<keyword evidence="4" id="KW-1185">Reference proteome</keyword>
<dbReference type="GO" id="GO:0016757">
    <property type="term" value="F:glycosyltransferase activity"/>
    <property type="evidence" value="ECO:0007669"/>
    <property type="project" value="UniProtKB-ARBA"/>
</dbReference>
<organism evidence="3 4">
    <name type="scientific">Cupriavidus basilensis</name>
    <dbReference type="NCBI Taxonomy" id="68895"/>
    <lineage>
        <taxon>Bacteria</taxon>
        <taxon>Pseudomonadati</taxon>
        <taxon>Pseudomonadota</taxon>
        <taxon>Betaproteobacteria</taxon>
        <taxon>Burkholderiales</taxon>
        <taxon>Burkholderiaceae</taxon>
        <taxon>Cupriavidus</taxon>
    </lineage>
</organism>